<feature type="compositionally biased region" description="Gly residues" evidence="1">
    <location>
        <begin position="102"/>
        <end position="111"/>
    </location>
</feature>
<feature type="compositionally biased region" description="Low complexity" evidence="1">
    <location>
        <begin position="419"/>
        <end position="430"/>
    </location>
</feature>
<feature type="region of interest" description="Disordered" evidence="1">
    <location>
        <begin position="135"/>
        <end position="175"/>
    </location>
</feature>
<feature type="region of interest" description="Disordered" evidence="1">
    <location>
        <begin position="407"/>
        <end position="639"/>
    </location>
</feature>
<dbReference type="AlphaFoldDB" id="A0A835Y521"/>
<evidence type="ECO:0000313" key="2">
    <source>
        <dbReference type="EMBL" id="KAG2494873.1"/>
    </source>
</evidence>
<organism evidence="2 3">
    <name type="scientific">Edaphochlamys debaryana</name>
    <dbReference type="NCBI Taxonomy" id="47281"/>
    <lineage>
        <taxon>Eukaryota</taxon>
        <taxon>Viridiplantae</taxon>
        <taxon>Chlorophyta</taxon>
        <taxon>core chlorophytes</taxon>
        <taxon>Chlorophyceae</taxon>
        <taxon>CS clade</taxon>
        <taxon>Chlamydomonadales</taxon>
        <taxon>Chlamydomonadales incertae sedis</taxon>
        <taxon>Edaphochlamys</taxon>
    </lineage>
</organism>
<sequence length="653" mass="63945">MVNYVGIVAPQAPVPHDAGMAAAADNGAEVAGPLLNPSPSPKLLSPRDTAFHPAAAAASPQRDQVLLPGAANASALALDDTSAALDSEPVTPSRKPAARDGSAGGASGDGSPGEQQPTAGLAALALLTELAAEAEGATPPAAAGSGPSGGPLTLEPSRGSLRSAGGSLGLLTPGMSGDASDLPACEKCDSPVALACSPAMAEPEPEAEAELEVPAAAGPAPPSPAAARSHLEGASALRDSPRTANRRATNTVANLVKKMVPSFRVSEAVGASLAGEQLPLSGDTPASKGAEGVSPARAGVPTAPVLFGVADDAEEAAASPCTKSKLAYGTVAQVVKKMVPSFRESEVMTSSLTGEQALAAAAVLAAAPSVCGGAGSMRVSAAGLPQAEPEGVQRLGSEEVPALEVEVEDEVLGLTQEEAPASAGPSGSSRPAPPELFVFGLAHEQPKIRTPTIKPRPNSAKANGGPKTPSSNDPAARKRKADEEVLPSAKVATPPSAAATSSSPPSASPAAAAAAAPSTPVAGTTISPFAPPAAPPDTPPAPELSSMIVSELEPTASPLLEARSVNQPLKQEPAAPSPAAASSAAVATDAAAAAKAEEAVSAAVEVAASAEAAKATPVAEPPAKAAETVPVPKAAQEPKPKGFLAGLFRCFKP</sequence>
<proteinExistence type="predicted"/>
<comment type="caution">
    <text evidence="2">The sequence shown here is derived from an EMBL/GenBank/DDBJ whole genome shotgun (WGS) entry which is preliminary data.</text>
</comment>
<dbReference type="OrthoDB" id="553325at2759"/>
<feature type="compositionally biased region" description="Low complexity" evidence="1">
    <location>
        <begin position="487"/>
        <end position="522"/>
    </location>
</feature>
<name>A0A835Y521_9CHLO</name>
<evidence type="ECO:0000313" key="3">
    <source>
        <dbReference type="Proteomes" id="UP000612055"/>
    </source>
</evidence>
<protein>
    <submittedName>
        <fullName evidence="2">Uncharacterized protein</fullName>
    </submittedName>
</protein>
<feature type="compositionally biased region" description="Low complexity" evidence="1">
    <location>
        <begin position="135"/>
        <end position="171"/>
    </location>
</feature>
<feature type="region of interest" description="Disordered" evidence="1">
    <location>
        <begin position="199"/>
        <end position="249"/>
    </location>
</feature>
<feature type="region of interest" description="Disordered" evidence="1">
    <location>
        <begin position="29"/>
        <end position="63"/>
    </location>
</feature>
<feature type="compositionally biased region" description="Pro residues" evidence="1">
    <location>
        <begin position="529"/>
        <end position="542"/>
    </location>
</feature>
<feature type="region of interest" description="Disordered" evidence="1">
    <location>
        <begin position="383"/>
        <end position="402"/>
    </location>
</feature>
<reference evidence="2" key="1">
    <citation type="journal article" date="2020" name="bioRxiv">
        <title>Comparative genomics of Chlamydomonas.</title>
        <authorList>
            <person name="Craig R.J."/>
            <person name="Hasan A.R."/>
            <person name="Ness R.W."/>
            <person name="Keightley P.D."/>
        </authorList>
    </citation>
    <scope>NUCLEOTIDE SEQUENCE</scope>
    <source>
        <strain evidence="2">CCAP 11/70</strain>
    </source>
</reference>
<feature type="region of interest" description="Disordered" evidence="1">
    <location>
        <begin position="275"/>
        <end position="298"/>
    </location>
</feature>
<gene>
    <name evidence="2" type="ORF">HYH03_007112</name>
</gene>
<evidence type="ECO:0000256" key="1">
    <source>
        <dbReference type="SAM" id="MobiDB-lite"/>
    </source>
</evidence>
<dbReference type="Proteomes" id="UP000612055">
    <property type="component" value="Unassembled WGS sequence"/>
</dbReference>
<feature type="compositionally biased region" description="Low complexity" evidence="1">
    <location>
        <begin position="572"/>
        <end position="635"/>
    </location>
</feature>
<keyword evidence="3" id="KW-1185">Reference proteome</keyword>
<dbReference type="EMBL" id="JAEHOE010000028">
    <property type="protein sequence ID" value="KAG2494873.1"/>
    <property type="molecule type" value="Genomic_DNA"/>
</dbReference>
<accession>A0A835Y521</accession>
<feature type="compositionally biased region" description="Low complexity" evidence="1">
    <location>
        <begin position="29"/>
        <end position="46"/>
    </location>
</feature>
<feature type="region of interest" description="Disordered" evidence="1">
    <location>
        <begin position="82"/>
        <end position="117"/>
    </location>
</feature>